<dbReference type="EMBL" id="RWGY01000009">
    <property type="protein sequence ID" value="TVU36805.1"/>
    <property type="molecule type" value="Genomic_DNA"/>
</dbReference>
<comment type="caution">
    <text evidence="1">The sequence shown here is derived from an EMBL/GenBank/DDBJ whole genome shotgun (WGS) entry which is preliminary data.</text>
</comment>
<accession>A0A5J9VMT4</accession>
<organism evidence="1 2">
    <name type="scientific">Eragrostis curvula</name>
    <name type="common">weeping love grass</name>
    <dbReference type="NCBI Taxonomy" id="38414"/>
    <lineage>
        <taxon>Eukaryota</taxon>
        <taxon>Viridiplantae</taxon>
        <taxon>Streptophyta</taxon>
        <taxon>Embryophyta</taxon>
        <taxon>Tracheophyta</taxon>
        <taxon>Spermatophyta</taxon>
        <taxon>Magnoliopsida</taxon>
        <taxon>Liliopsida</taxon>
        <taxon>Poales</taxon>
        <taxon>Poaceae</taxon>
        <taxon>PACMAD clade</taxon>
        <taxon>Chloridoideae</taxon>
        <taxon>Eragrostideae</taxon>
        <taxon>Eragrostidinae</taxon>
        <taxon>Eragrostis</taxon>
    </lineage>
</organism>
<dbReference type="Proteomes" id="UP000324897">
    <property type="component" value="Unassembled WGS sequence"/>
</dbReference>
<dbReference type="Gramene" id="TVU36805">
    <property type="protein sequence ID" value="TVU36805"/>
    <property type="gene ID" value="EJB05_18752"/>
</dbReference>
<name>A0A5J9VMT4_9POAL</name>
<feature type="non-terminal residue" evidence="1">
    <location>
        <position position="1"/>
    </location>
</feature>
<protein>
    <submittedName>
        <fullName evidence="1">Uncharacterized protein</fullName>
    </submittedName>
</protein>
<proteinExistence type="predicted"/>
<dbReference type="AlphaFoldDB" id="A0A5J9VMT4"/>
<evidence type="ECO:0000313" key="1">
    <source>
        <dbReference type="EMBL" id="TVU36805.1"/>
    </source>
</evidence>
<keyword evidence="2" id="KW-1185">Reference proteome</keyword>
<sequence length="83" mass="8931">MTSALKSALIQISLRHAFLATRGIDSRTIWQRANARATRRPALLLVGLVPFCSGTSSDLVESVAASESVEVRARFVLTPTSFG</sequence>
<gene>
    <name evidence="1" type="ORF">EJB05_18752</name>
</gene>
<reference evidence="1 2" key="1">
    <citation type="journal article" date="2019" name="Sci. Rep.">
        <title>A high-quality genome of Eragrostis curvula grass provides insights into Poaceae evolution and supports new strategies to enhance forage quality.</title>
        <authorList>
            <person name="Carballo J."/>
            <person name="Santos B.A.C.M."/>
            <person name="Zappacosta D."/>
            <person name="Garbus I."/>
            <person name="Selva J.P."/>
            <person name="Gallo C.A."/>
            <person name="Diaz A."/>
            <person name="Albertini E."/>
            <person name="Caccamo M."/>
            <person name="Echenique V."/>
        </authorList>
    </citation>
    <scope>NUCLEOTIDE SEQUENCE [LARGE SCALE GENOMIC DNA]</scope>
    <source>
        <strain evidence="2">cv. Victoria</strain>
        <tissue evidence="1">Leaf</tissue>
    </source>
</reference>
<evidence type="ECO:0000313" key="2">
    <source>
        <dbReference type="Proteomes" id="UP000324897"/>
    </source>
</evidence>